<comment type="caution">
    <text evidence="2">The sequence shown here is derived from an EMBL/GenBank/DDBJ whole genome shotgun (WGS) entry which is preliminary data.</text>
</comment>
<dbReference type="AlphaFoldDB" id="A0A916TJG2"/>
<organism evidence="2 3">
    <name type="scientific">Flexivirga endophytica</name>
    <dbReference type="NCBI Taxonomy" id="1849103"/>
    <lineage>
        <taxon>Bacteria</taxon>
        <taxon>Bacillati</taxon>
        <taxon>Actinomycetota</taxon>
        <taxon>Actinomycetes</taxon>
        <taxon>Micrococcales</taxon>
        <taxon>Dermacoccaceae</taxon>
        <taxon>Flexivirga</taxon>
    </lineage>
</organism>
<dbReference type="SUPFAM" id="SSF53850">
    <property type="entry name" value="Periplasmic binding protein-like II"/>
    <property type="match status" value="1"/>
</dbReference>
<feature type="signal peptide" evidence="1">
    <location>
        <begin position="1"/>
        <end position="23"/>
    </location>
</feature>
<proteinExistence type="predicted"/>
<evidence type="ECO:0000256" key="1">
    <source>
        <dbReference type="SAM" id="SignalP"/>
    </source>
</evidence>
<dbReference type="EMBL" id="BMHI01000009">
    <property type="protein sequence ID" value="GGB48267.1"/>
    <property type="molecule type" value="Genomic_DNA"/>
</dbReference>
<accession>A0A916TJG2</accession>
<dbReference type="PANTHER" id="PTHR42779">
    <property type="entry name" value="PROTEIN YNJB"/>
    <property type="match status" value="1"/>
</dbReference>
<gene>
    <name evidence="2" type="ORF">GCM10011492_44390</name>
</gene>
<evidence type="ECO:0000313" key="3">
    <source>
        <dbReference type="Proteomes" id="UP000636793"/>
    </source>
</evidence>
<protein>
    <submittedName>
        <fullName evidence="2">ABC transporter substrate-binding protein</fullName>
    </submittedName>
</protein>
<reference evidence="2" key="1">
    <citation type="journal article" date="2014" name="Int. J. Syst. Evol. Microbiol.">
        <title>Complete genome sequence of Corynebacterium casei LMG S-19264T (=DSM 44701T), isolated from a smear-ripened cheese.</title>
        <authorList>
            <consortium name="US DOE Joint Genome Institute (JGI-PGF)"/>
            <person name="Walter F."/>
            <person name="Albersmeier A."/>
            <person name="Kalinowski J."/>
            <person name="Ruckert C."/>
        </authorList>
    </citation>
    <scope>NUCLEOTIDE SEQUENCE</scope>
    <source>
        <strain evidence="2">CGMCC 1.15085</strain>
    </source>
</reference>
<keyword evidence="3" id="KW-1185">Reference proteome</keyword>
<name>A0A916TJG2_9MICO</name>
<dbReference type="PANTHER" id="PTHR42779:SF1">
    <property type="entry name" value="PROTEIN YNJB"/>
    <property type="match status" value="1"/>
</dbReference>
<feature type="chain" id="PRO_5037409959" evidence="1">
    <location>
        <begin position="24"/>
        <end position="407"/>
    </location>
</feature>
<dbReference type="Pfam" id="PF13416">
    <property type="entry name" value="SBP_bac_8"/>
    <property type="match status" value="1"/>
</dbReference>
<dbReference type="Gene3D" id="3.40.190.10">
    <property type="entry name" value="Periplasmic binding protein-like II"/>
    <property type="match status" value="2"/>
</dbReference>
<dbReference type="Proteomes" id="UP000636793">
    <property type="component" value="Unassembled WGS sequence"/>
</dbReference>
<dbReference type="RefSeq" id="WP_188839269.1">
    <property type="nucleotide sequence ID" value="NZ_BMHI01000009.1"/>
</dbReference>
<evidence type="ECO:0000313" key="2">
    <source>
        <dbReference type="EMBL" id="GGB48267.1"/>
    </source>
</evidence>
<sequence length="407" mass="43608">MRFNKFGAVAAIAAAGLAMTACGTPGGGGGSDPSKALKASAVPTKPSKAVTLNILDVAGNKQLTGSIFASFAKAHPDVISKVTWQTAGAPDMAGKVKAQQDAGNLHIDLVLTGTDGLSAGIEQGLFVNMKKFSDRLPNMANYQTPAANMQKLAQDQAVALVYYPSGPLLEYNPDKVKNPPKTADELLAWAKAHPGKFGYAQPANSGPGRTWLMGLPYILKDKDPKDPINGWPKTWKYLQNLGKYIKTYPTGTSVTMNNLKTGAWDMALTTTGWDINPRALNQVPKNFKVTSLDGFKWVSDAQYAAVPSGVSSDKMSAILQVLNYALEKKQQAKTFDDGYFYPGPAVKGVTIDMAPPKSQQVIKEYGRPEYADLIKSHPVVTPIDAPKLVKAFSMWDKKVGGGKAKSQ</sequence>
<dbReference type="InterPro" id="IPR006059">
    <property type="entry name" value="SBP"/>
</dbReference>
<reference evidence="2" key="2">
    <citation type="submission" date="2020-09" db="EMBL/GenBank/DDBJ databases">
        <authorList>
            <person name="Sun Q."/>
            <person name="Zhou Y."/>
        </authorList>
    </citation>
    <scope>NUCLEOTIDE SEQUENCE</scope>
    <source>
        <strain evidence="2">CGMCC 1.15085</strain>
    </source>
</reference>
<dbReference type="PROSITE" id="PS51257">
    <property type="entry name" value="PROKAR_LIPOPROTEIN"/>
    <property type="match status" value="1"/>
</dbReference>
<keyword evidence="1" id="KW-0732">Signal</keyword>